<dbReference type="EMBL" id="CP027750">
    <property type="protein sequence ID" value="AZE29098.1"/>
    <property type="molecule type" value="Genomic_DNA"/>
</dbReference>
<reference evidence="3 4" key="1">
    <citation type="submission" date="2018-03" db="EMBL/GenBank/DDBJ databases">
        <title>Diversity of phytobeneficial traits revealed by whole-genome analysis of worldwide-isolated phenazine-producing Pseudomonas spp.</title>
        <authorList>
            <person name="Biessy A."/>
            <person name="Novinscak A."/>
            <person name="Blom J."/>
            <person name="Leger G."/>
            <person name="Thomashow L.S."/>
            <person name="Cazorla F.M."/>
            <person name="Josic D."/>
            <person name="Filion M."/>
        </authorList>
    </citation>
    <scope>NUCLEOTIDE SEQUENCE [LARGE SCALE GENOMIC DNA]</scope>
    <source>
        <strain evidence="3 4">ChPhzS24</strain>
    </source>
</reference>
<dbReference type="PRINTS" id="PR01299">
    <property type="entry name" value="PYOCIN"/>
</dbReference>
<dbReference type="InterPro" id="IPR035900">
    <property type="entry name" value="Colicin_E_sf"/>
</dbReference>
<gene>
    <name evidence="3" type="ORF">C4K07_2313</name>
</gene>
<dbReference type="SUPFAM" id="SSF47345">
    <property type="entry name" value="Colicin E immunity proteins"/>
    <property type="match status" value="1"/>
</dbReference>
<sequence length="87" mass="9763">MAAKSRLDEYTEAEFIEFMQELFAANKGAPDEVLDPLLDEFERITEHPAGSDLIYYPENGADSSAEGIIKTVKEWRSANHLPGFKEA</sequence>
<dbReference type="RefSeq" id="WP_038631508.1">
    <property type="nucleotide sequence ID" value="NZ_CP027720.1"/>
</dbReference>
<dbReference type="GO" id="GO:0015643">
    <property type="term" value="F:toxic substance binding"/>
    <property type="evidence" value="ECO:0007669"/>
    <property type="project" value="InterPro"/>
</dbReference>
<keyword evidence="2" id="KW-0079">Bacteriocin immunity</keyword>
<dbReference type="CDD" id="cd16363">
    <property type="entry name" value="Col_Im_like"/>
    <property type="match status" value="1"/>
</dbReference>
<evidence type="ECO:0000256" key="1">
    <source>
        <dbReference type="ARBA" id="ARBA00009346"/>
    </source>
</evidence>
<dbReference type="Pfam" id="PF01320">
    <property type="entry name" value="Colicin_Pyocin"/>
    <property type="match status" value="1"/>
</dbReference>
<organism evidence="3 4">
    <name type="scientific">Pseudomonas chlororaphis subsp. aureofaciens</name>
    <dbReference type="NCBI Taxonomy" id="587851"/>
    <lineage>
        <taxon>Bacteria</taxon>
        <taxon>Pseudomonadati</taxon>
        <taxon>Pseudomonadota</taxon>
        <taxon>Gammaproteobacteria</taxon>
        <taxon>Pseudomonadales</taxon>
        <taxon>Pseudomonadaceae</taxon>
        <taxon>Pseudomonas</taxon>
    </lineage>
</organism>
<dbReference type="GO" id="GO:0030153">
    <property type="term" value="P:bacteriocin immunity"/>
    <property type="evidence" value="ECO:0007669"/>
    <property type="project" value="UniProtKB-KW"/>
</dbReference>
<evidence type="ECO:0000313" key="4">
    <source>
        <dbReference type="Proteomes" id="UP000280455"/>
    </source>
</evidence>
<dbReference type="InterPro" id="IPR000290">
    <property type="entry name" value="Colicin_pyocin"/>
</dbReference>
<dbReference type="Proteomes" id="UP000280455">
    <property type="component" value="Chromosome"/>
</dbReference>
<evidence type="ECO:0000313" key="3">
    <source>
        <dbReference type="EMBL" id="AZE29098.1"/>
    </source>
</evidence>
<evidence type="ECO:0000256" key="2">
    <source>
        <dbReference type="ARBA" id="ARBA00023025"/>
    </source>
</evidence>
<dbReference type="AlphaFoldDB" id="A0AAD0ZHB3"/>
<accession>A0AAD0ZHB3</accession>
<protein>
    <submittedName>
        <fullName evidence="3">Colicin immunity protein/pyocin immunity protein</fullName>
    </submittedName>
</protein>
<comment type="similarity">
    <text evidence="1">Belongs to the colicins ColE2/ColE8/ColE9 and pyocins S1/S2 family.</text>
</comment>
<proteinExistence type="inferred from homology"/>
<dbReference type="Gene3D" id="1.10.1200.20">
    <property type="entry name" value="Colicin E immunity protein"/>
    <property type="match status" value="1"/>
</dbReference>
<name>A0AAD0ZHB3_9PSED</name>